<dbReference type="Gene3D" id="3.40.630.30">
    <property type="match status" value="1"/>
</dbReference>
<dbReference type="CDD" id="cd04301">
    <property type="entry name" value="NAT_SF"/>
    <property type="match status" value="1"/>
</dbReference>
<gene>
    <name evidence="4" type="ORF">STHERMO_1182</name>
</gene>
<name>A0AAN2D869_STRTR</name>
<dbReference type="InterPro" id="IPR050680">
    <property type="entry name" value="YpeA/RimI_acetyltransf"/>
</dbReference>
<accession>A0AAN2D869</accession>
<reference evidence="4 5" key="1">
    <citation type="submission" date="2020-06" db="EMBL/GenBank/DDBJ databases">
        <authorList>
            <person name="Chuat V."/>
        </authorList>
    </citation>
    <scope>NUCLEOTIDE SEQUENCE [LARGE SCALE GENOMIC DNA]</scope>
    <source>
        <strain evidence="4">STH_CIRM_1046</strain>
    </source>
</reference>
<evidence type="ECO:0000256" key="1">
    <source>
        <dbReference type="ARBA" id="ARBA00022679"/>
    </source>
</evidence>
<protein>
    <submittedName>
        <fullName evidence="4">Acetyltransferase</fullName>
    </submittedName>
</protein>
<dbReference type="EMBL" id="LR822030">
    <property type="protein sequence ID" value="CAD0155879.1"/>
    <property type="molecule type" value="Genomic_DNA"/>
</dbReference>
<evidence type="ECO:0000259" key="3">
    <source>
        <dbReference type="PROSITE" id="PS51186"/>
    </source>
</evidence>
<evidence type="ECO:0000313" key="5">
    <source>
        <dbReference type="Proteomes" id="UP000509120"/>
    </source>
</evidence>
<dbReference type="PANTHER" id="PTHR43420">
    <property type="entry name" value="ACETYLTRANSFERASE"/>
    <property type="match status" value="1"/>
</dbReference>
<keyword evidence="2" id="KW-0012">Acyltransferase</keyword>
<evidence type="ECO:0000256" key="2">
    <source>
        <dbReference type="ARBA" id="ARBA00023315"/>
    </source>
</evidence>
<evidence type="ECO:0000313" key="4">
    <source>
        <dbReference type="EMBL" id="CAD0155879.1"/>
    </source>
</evidence>
<proteinExistence type="predicted"/>
<dbReference type="Pfam" id="PF00583">
    <property type="entry name" value="Acetyltransf_1"/>
    <property type="match status" value="1"/>
</dbReference>
<dbReference type="InterPro" id="IPR000182">
    <property type="entry name" value="GNAT_dom"/>
</dbReference>
<dbReference type="PROSITE" id="PS51186">
    <property type="entry name" value="GNAT"/>
    <property type="match status" value="1"/>
</dbReference>
<dbReference type="AlphaFoldDB" id="A0AAN2D869"/>
<dbReference type="InterPro" id="IPR016181">
    <property type="entry name" value="Acyl_CoA_acyltransferase"/>
</dbReference>
<feature type="domain" description="N-acetyltransferase" evidence="3">
    <location>
        <begin position="1"/>
        <end position="105"/>
    </location>
</feature>
<dbReference type="SUPFAM" id="SSF55729">
    <property type="entry name" value="Acyl-CoA N-acyltransferases (Nat)"/>
    <property type="match status" value="1"/>
</dbReference>
<dbReference type="GO" id="GO:0016747">
    <property type="term" value="F:acyltransferase activity, transferring groups other than amino-acyl groups"/>
    <property type="evidence" value="ECO:0007669"/>
    <property type="project" value="InterPro"/>
</dbReference>
<sequence>MTHRYIAEALKDSDSLLYILLKEGKITGVCTVDVSGNSNYLYGLAIAEAYRGQGYGSYLVKSVVNQLIAQNDEAFQIVVEDSNIGAKRLYENIGFVKQTQVVYLK</sequence>
<keyword evidence="1" id="KW-0808">Transferase</keyword>
<organism evidence="4 5">
    <name type="scientific">Streptococcus thermophilus</name>
    <dbReference type="NCBI Taxonomy" id="1308"/>
    <lineage>
        <taxon>Bacteria</taxon>
        <taxon>Bacillati</taxon>
        <taxon>Bacillota</taxon>
        <taxon>Bacilli</taxon>
        <taxon>Lactobacillales</taxon>
        <taxon>Streptococcaceae</taxon>
        <taxon>Streptococcus</taxon>
    </lineage>
</organism>
<dbReference type="PANTHER" id="PTHR43420:SF44">
    <property type="entry name" value="ACETYLTRANSFERASE YPEA"/>
    <property type="match status" value="1"/>
</dbReference>
<dbReference type="Proteomes" id="UP000509120">
    <property type="component" value="Chromosome"/>
</dbReference>